<accession>A0A6J4SLC2</accession>
<proteinExistence type="predicted"/>
<sequence length="45" mass="4631">MKRVAALFAVMGAMTAVVPTAAPAATTTGVLEENGLCLVFAYRLC</sequence>
<gene>
    <name evidence="2" type="ORF">AVDCRST_MAG85-1517</name>
</gene>
<feature type="chain" id="PRO_5026955372" evidence="1">
    <location>
        <begin position="25"/>
        <end position="45"/>
    </location>
</feature>
<protein>
    <submittedName>
        <fullName evidence="2">Uncharacterized protein</fullName>
    </submittedName>
</protein>
<dbReference type="AlphaFoldDB" id="A0A6J4SLC2"/>
<feature type="signal peptide" evidence="1">
    <location>
        <begin position="1"/>
        <end position="24"/>
    </location>
</feature>
<dbReference type="EMBL" id="CADCVT010000169">
    <property type="protein sequence ID" value="CAA9496810.1"/>
    <property type="molecule type" value="Genomic_DNA"/>
</dbReference>
<keyword evidence="1" id="KW-0732">Signal</keyword>
<reference evidence="2" key="1">
    <citation type="submission" date="2020-02" db="EMBL/GenBank/DDBJ databases">
        <authorList>
            <person name="Meier V. D."/>
        </authorList>
    </citation>
    <scope>NUCLEOTIDE SEQUENCE</scope>
    <source>
        <strain evidence="2">AVDCRST_MAG85</strain>
    </source>
</reference>
<name>A0A6J4SLC2_9ACTN</name>
<evidence type="ECO:0000256" key="1">
    <source>
        <dbReference type="SAM" id="SignalP"/>
    </source>
</evidence>
<evidence type="ECO:0000313" key="2">
    <source>
        <dbReference type="EMBL" id="CAA9496810.1"/>
    </source>
</evidence>
<organism evidence="2">
    <name type="scientific">uncultured Solirubrobacteraceae bacterium</name>
    <dbReference type="NCBI Taxonomy" id="1162706"/>
    <lineage>
        <taxon>Bacteria</taxon>
        <taxon>Bacillati</taxon>
        <taxon>Actinomycetota</taxon>
        <taxon>Thermoleophilia</taxon>
        <taxon>Solirubrobacterales</taxon>
        <taxon>Solirubrobacteraceae</taxon>
        <taxon>environmental samples</taxon>
    </lineage>
</organism>